<evidence type="ECO:0000256" key="1">
    <source>
        <dbReference type="SAM" id="Phobius"/>
    </source>
</evidence>
<organism evidence="2 3">
    <name type="scientific">Piscinibacterium candidicorallinum</name>
    <dbReference type="NCBI Taxonomy" id="1793872"/>
    <lineage>
        <taxon>Bacteria</taxon>
        <taxon>Pseudomonadati</taxon>
        <taxon>Pseudomonadota</taxon>
        <taxon>Betaproteobacteria</taxon>
        <taxon>Burkholderiales</taxon>
        <taxon>Piscinibacterium</taxon>
    </lineage>
</organism>
<comment type="caution">
    <text evidence="2">The sequence shown here is derived from an EMBL/GenBank/DDBJ whole genome shotgun (WGS) entry which is preliminary data.</text>
</comment>
<feature type="transmembrane region" description="Helical" evidence="1">
    <location>
        <begin position="52"/>
        <end position="78"/>
    </location>
</feature>
<evidence type="ECO:0000313" key="2">
    <source>
        <dbReference type="EMBL" id="MFC3148339.1"/>
    </source>
</evidence>
<dbReference type="RefSeq" id="WP_377304170.1">
    <property type="nucleotide sequence ID" value="NZ_CP180191.1"/>
</dbReference>
<evidence type="ECO:0000313" key="3">
    <source>
        <dbReference type="Proteomes" id="UP001595556"/>
    </source>
</evidence>
<dbReference type="PROSITE" id="PS51257">
    <property type="entry name" value="PROKAR_LIPOPROTEIN"/>
    <property type="match status" value="1"/>
</dbReference>
<gene>
    <name evidence="2" type="ORF">ACFOEN_11865</name>
</gene>
<dbReference type="EMBL" id="JBHRTI010000004">
    <property type="protein sequence ID" value="MFC3148339.1"/>
    <property type="molecule type" value="Genomic_DNA"/>
</dbReference>
<feature type="transmembrane region" description="Helical" evidence="1">
    <location>
        <begin position="84"/>
        <end position="103"/>
    </location>
</feature>
<reference evidence="3" key="1">
    <citation type="journal article" date="2019" name="Int. J. Syst. Evol. Microbiol.">
        <title>The Global Catalogue of Microorganisms (GCM) 10K type strain sequencing project: providing services to taxonomists for standard genome sequencing and annotation.</title>
        <authorList>
            <consortium name="The Broad Institute Genomics Platform"/>
            <consortium name="The Broad Institute Genome Sequencing Center for Infectious Disease"/>
            <person name="Wu L."/>
            <person name="Ma J."/>
        </authorList>
    </citation>
    <scope>NUCLEOTIDE SEQUENCE [LARGE SCALE GENOMIC DNA]</scope>
    <source>
        <strain evidence="3">KCTC 52168</strain>
    </source>
</reference>
<keyword evidence="1" id="KW-0472">Membrane</keyword>
<keyword evidence="1" id="KW-0812">Transmembrane</keyword>
<feature type="transmembrane region" description="Helical" evidence="1">
    <location>
        <begin position="12"/>
        <end position="31"/>
    </location>
</feature>
<keyword evidence="1" id="KW-1133">Transmembrane helix</keyword>
<accession>A0ABV7H346</accession>
<dbReference type="Proteomes" id="UP001595556">
    <property type="component" value="Unassembled WGS sequence"/>
</dbReference>
<evidence type="ECO:0008006" key="4">
    <source>
        <dbReference type="Google" id="ProtNLM"/>
    </source>
</evidence>
<sequence>MSRLSKLKDRRVIVALMAHGLIALLGCASLFNGIMAWHESNARPSFEGSGGYVLYIIVIAWVLFLVTLLLLSAVLMWLLPPQGLAYWTVGLAVCAAASLVWSMSHKRAAIAEKQALVSQQRAEATQTVKAPQSRLVFSEPIESPLLTPMALALRDALRAEPVDINTDRLAALTAAVVKGTSADRTLIEVDQLSSTRRLMRWVVPQRSLGAEDLAVAHVTGFLLSDRYQLIAWQDRQTAYATRVPGQWIAYQEERRCELSFALNGGKVSVLREASPEEAEQPILAHLELERLSMRSDDVTAPRILRPQIREAGPNRFVATWHAARRMSEADASRLCAQMPAMKVEELEQTFECGTGPTPGACEPTSALAQRKTTEVCLRAAACFPGP</sequence>
<protein>
    <recommendedName>
        <fullName evidence="4">Transmembrane protein</fullName>
    </recommendedName>
</protein>
<proteinExistence type="predicted"/>
<keyword evidence="3" id="KW-1185">Reference proteome</keyword>
<name>A0ABV7H346_9BURK</name>